<evidence type="ECO:0000256" key="4">
    <source>
        <dbReference type="PIRSR" id="PIRSR000097-1"/>
    </source>
</evidence>
<evidence type="ECO:0000256" key="3">
    <source>
        <dbReference type="ARBA" id="ARBA00023002"/>
    </source>
</evidence>
<dbReference type="SUPFAM" id="SSF51430">
    <property type="entry name" value="NAD(P)-linked oxidoreductase"/>
    <property type="match status" value="1"/>
</dbReference>
<evidence type="ECO:0000256" key="7">
    <source>
        <dbReference type="SAM" id="MobiDB-lite"/>
    </source>
</evidence>
<dbReference type="InterPro" id="IPR044494">
    <property type="entry name" value="AKR3C2/3"/>
</dbReference>
<evidence type="ECO:0000256" key="6">
    <source>
        <dbReference type="PIRSR" id="PIRSR000097-3"/>
    </source>
</evidence>
<feature type="domain" description="NADP-dependent oxidoreductase" evidence="8">
    <location>
        <begin position="17"/>
        <end position="191"/>
    </location>
</feature>
<name>A0AAD7A820_9AGAR</name>
<dbReference type="PRINTS" id="PR00069">
    <property type="entry name" value="ALDKETRDTASE"/>
</dbReference>
<feature type="active site" description="Proton donor" evidence="4">
    <location>
        <position position="51"/>
    </location>
</feature>
<dbReference type="PANTHER" id="PTHR43827">
    <property type="entry name" value="2,5-DIKETO-D-GLUCONIC ACID REDUCTASE"/>
    <property type="match status" value="1"/>
</dbReference>
<comment type="caution">
    <text evidence="9">The sequence shown here is derived from an EMBL/GenBank/DDBJ whole genome shotgun (WGS) entry which is preliminary data.</text>
</comment>
<dbReference type="InterPro" id="IPR036812">
    <property type="entry name" value="NAD(P)_OxRdtase_dom_sf"/>
</dbReference>
<dbReference type="GO" id="GO:0016616">
    <property type="term" value="F:oxidoreductase activity, acting on the CH-OH group of donors, NAD or NADP as acceptor"/>
    <property type="evidence" value="ECO:0007669"/>
    <property type="project" value="UniProtKB-ARBA"/>
</dbReference>
<keyword evidence="2" id="KW-0521">NADP</keyword>
<dbReference type="PROSITE" id="PS00062">
    <property type="entry name" value="ALDOKETO_REDUCTASE_2"/>
    <property type="match status" value="1"/>
</dbReference>
<organism evidence="9 10">
    <name type="scientific">Mycena albidolilacea</name>
    <dbReference type="NCBI Taxonomy" id="1033008"/>
    <lineage>
        <taxon>Eukaryota</taxon>
        <taxon>Fungi</taxon>
        <taxon>Dikarya</taxon>
        <taxon>Basidiomycota</taxon>
        <taxon>Agaricomycotina</taxon>
        <taxon>Agaricomycetes</taxon>
        <taxon>Agaricomycetidae</taxon>
        <taxon>Agaricales</taxon>
        <taxon>Marasmiineae</taxon>
        <taxon>Mycenaceae</taxon>
        <taxon>Mycena</taxon>
    </lineage>
</organism>
<dbReference type="InterPro" id="IPR020471">
    <property type="entry name" value="AKR"/>
</dbReference>
<dbReference type="Pfam" id="PF00248">
    <property type="entry name" value="Aldo_ket_red"/>
    <property type="match status" value="2"/>
</dbReference>
<feature type="site" description="Lowers pKa of active site Tyr" evidence="6">
    <location>
        <position position="76"/>
    </location>
</feature>
<feature type="domain" description="NADP-dependent oxidoreductase" evidence="8">
    <location>
        <begin position="203"/>
        <end position="264"/>
    </location>
</feature>
<feature type="region of interest" description="Disordered" evidence="7">
    <location>
        <begin position="265"/>
        <end position="284"/>
    </location>
</feature>
<evidence type="ECO:0000256" key="2">
    <source>
        <dbReference type="ARBA" id="ARBA00022857"/>
    </source>
</evidence>
<dbReference type="PIRSF" id="PIRSF000097">
    <property type="entry name" value="AKR"/>
    <property type="match status" value="1"/>
</dbReference>
<reference evidence="9" key="1">
    <citation type="submission" date="2023-03" db="EMBL/GenBank/DDBJ databases">
        <title>Massive genome expansion in bonnet fungi (Mycena s.s.) driven by repeated elements and novel gene families across ecological guilds.</title>
        <authorList>
            <consortium name="Lawrence Berkeley National Laboratory"/>
            <person name="Harder C.B."/>
            <person name="Miyauchi S."/>
            <person name="Viragh M."/>
            <person name="Kuo A."/>
            <person name="Thoen E."/>
            <person name="Andreopoulos B."/>
            <person name="Lu D."/>
            <person name="Skrede I."/>
            <person name="Drula E."/>
            <person name="Henrissat B."/>
            <person name="Morin E."/>
            <person name="Kohler A."/>
            <person name="Barry K."/>
            <person name="LaButti K."/>
            <person name="Morin E."/>
            <person name="Salamov A."/>
            <person name="Lipzen A."/>
            <person name="Mereny Z."/>
            <person name="Hegedus B."/>
            <person name="Baldrian P."/>
            <person name="Stursova M."/>
            <person name="Weitz H."/>
            <person name="Taylor A."/>
            <person name="Grigoriev I.V."/>
            <person name="Nagy L.G."/>
            <person name="Martin F."/>
            <person name="Kauserud H."/>
        </authorList>
    </citation>
    <scope>NUCLEOTIDE SEQUENCE</scope>
    <source>
        <strain evidence="9">CBHHK002</strain>
    </source>
</reference>
<dbReference type="InterPro" id="IPR023210">
    <property type="entry name" value="NADP_OxRdtase_dom"/>
</dbReference>
<dbReference type="AlphaFoldDB" id="A0AAD7A820"/>
<keyword evidence="3" id="KW-0560">Oxidoreductase</keyword>
<dbReference type="Gene3D" id="3.20.20.100">
    <property type="entry name" value="NADP-dependent oxidoreductase domain"/>
    <property type="match status" value="1"/>
</dbReference>
<dbReference type="FunFam" id="3.20.20.100:FF:000002">
    <property type="entry name" value="2,5-diketo-D-gluconic acid reductase A"/>
    <property type="match status" value="1"/>
</dbReference>
<evidence type="ECO:0000313" key="9">
    <source>
        <dbReference type="EMBL" id="KAJ7350909.1"/>
    </source>
</evidence>
<dbReference type="GO" id="GO:0016652">
    <property type="term" value="F:oxidoreductase activity, acting on NAD(P)H as acceptor"/>
    <property type="evidence" value="ECO:0007669"/>
    <property type="project" value="InterPro"/>
</dbReference>
<proteinExistence type="inferred from homology"/>
<feature type="binding site" evidence="5">
    <location>
        <position position="107"/>
    </location>
    <ligand>
        <name>substrate</name>
    </ligand>
</feature>
<evidence type="ECO:0000313" key="10">
    <source>
        <dbReference type="Proteomes" id="UP001218218"/>
    </source>
</evidence>
<protein>
    <submittedName>
        <fullName evidence="9">Aldo/keto reductase</fullName>
    </submittedName>
</protein>
<keyword evidence="10" id="KW-1185">Reference proteome</keyword>
<sequence>MPWKSHKLNNGYDIPGLAFGTWKLGKGDGPIGQVSQAISAGFSHIDTAQLYRNETEAGVAIRDSGLAREDVFITTKYSRTDGLDIQTSVRNSLKYLGVSYLDLYLVHFPRAALPDIPTIWKEMEEIQALGMARSIGVSNFSAEQLATLLASAKVKPVANQILLHPYVYAQQLPILEYAAQHQIAIEAYSVLIPITSLPGGPLDDPLNQIAGKHGVTPDQVLLAWTKAKGAIVVTTSSKKSRLEGYLGAGDLALSEEDIAAIDSAGAKGPPVKLPRIPRVPLKDG</sequence>
<comment type="similarity">
    <text evidence="1">Belongs to the aldo/keto reductase family.</text>
</comment>
<dbReference type="Proteomes" id="UP001218218">
    <property type="component" value="Unassembled WGS sequence"/>
</dbReference>
<gene>
    <name evidence="9" type="ORF">DFH08DRAFT_862626</name>
</gene>
<dbReference type="InterPro" id="IPR018170">
    <property type="entry name" value="Aldo/ket_reductase_CS"/>
</dbReference>
<dbReference type="EMBL" id="JARIHO010000014">
    <property type="protein sequence ID" value="KAJ7350909.1"/>
    <property type="molecule type" value="Genomic_DNA"/>
</dbReference>
<evidence type="ECO:0000256" key="5">
    <source>
        <dbReference type="PIRSR" id="PIRSR000097-2"/>
    </source>
</evidence>
<dbReference type="CDD" id="cd19120">
    <property type="entry name" value="AKR_AKR3C2-3"/>
    <property type="match status" value="1"/>
</dbReference>
<evidence type="ECO:0000259" key="8">
    <source>
        <dbReference type="Pfam" id="PF00248"/>
    </source>
</evidence>
<evidence type="ECO:0000256" key="1">
    <source>
        <dbReference type="ARBA" id="ARBA00007905"/>
    </source>
</evidence>
<dbReference type="PANTHER" id="PTHR43827:SF3">
    <property type="entry name" value="NADP-DEPENDENT OXIDOREDUCTASE DOMAIN-CONTAINING PROTEIN"/>
    <property type="match status" value="1"/>
</dbReference>
<accession>A0AAD7A820</accession>